<dbReference type="EMBL" id="PZQS01000005">
    <property type="protein sequence ID" value="PVD30857.1"/>
    <property type="molecule type" value="Genomic_DNA"/>
</dbReference>
<comment type="caution">
    <text evidence="3">The sequence shown here is derived from an EMBL/GenBank/DDBJ whole genome shotgun (WGS) entry which is preliminary data.</text>
</comment>
<dbReference type="Pfam" id="PF00754">
    <property type="entry name" value="F5_F8_type_C"/>
    <property type="match status" value="2"/>
</dbReference>
<gene>
    <name evidence="3" type="ORF">C0Q70_10132</name>
</gene>
<protein>
    <recommendedName>
        <fullName evidence="2">F5/8 type C domain-containing protein</fullName>
    </recommendedName>
</protein>
<name>A0A2T7PBR3_POMCA</name>
<dbReference type="InterPro" id="IPR000421">
    <property type="entry name" value="FA58C"/>
</dbReference>
<reference evidence="3 4" key="1">
    <citation type="submission" date="2018-04" db="EMBL/GenBank/DDBJ databases">
        <title>The genome of golden apple snail Pomacea canaliculata provides insight into stress tolerance and invasive adaptation.</title>
        <authorList>
            <person name="Liu C."/>
            <person name="Liu B."/>
            <person name="Ren Y."/>
            <person name="Zhang Y."/>
            <person name="Wang H."/>
            <person name="Li S."/>
            <person name="Jiang F."/>
            <person name="Yin L."/>
            <person name="Zhang G."/>
            <person name="Qian W."/>
            <person name="Fan W."/>
        </authorList>
    </citation>
    <scope>NUCLEOTIDE SEQUENCE [LARGE SCALE GENOMIC DNA]</scope>
    <source>
        <strain evidence="3">SZHN2017</strain>
        <tissue evidence="3">Muscle</tissue>
    </source>
</reference>
<dbReference type="AlphaFoldDB" id="A0A2T7PBR3"/>
<evidence type="ECO:0000313" key="3">
    <source>
        <dbReference type="EMBL" id="PVD30857.1"/>
    </source>
</evidence>
<dbReference type="InterPro" id="IPR008979">
    <property type="entry name" value="Galactose-bd-like_sf"/>
</dbReference>
<feature type="region of interest" description="Disordered" evidence="1">
    <location>
        <begin position="599"/>
        <end position="621"/>
    </location>
</feature>
<proteinExistence type="predicted"/>
<evidence type="ECO:0000256" key="1">
    <source>
        <dbReference type="SAM" id="MobiDB-lite"/>
    </source>
</evidence>
<feature type="domain" description="F5/8 type C" evidence="2">
    <location>
        <begin position="125"/>
        <end position="257"/>
    </location>
</feature>
<dbReference type="Gene3D" id="2.60.120.260">
    <property type="entry name" value="Galactose-binding domain-like"/>
    <property type="match status" value="3"/>
</dbReference>
<sequence length="621" mass="68664">MATSGSTSSLGCVRPVDPRFTCRGSLDNELPSSLQQRWLQFPDLHRHRKYPDRTEWQHRQEYGEDGFSDRTNNGTLLANSAGLLGPAGIALRFNLLSCEQQSITTATPVTPTLWPTARPTLEPLCFTKMGLENYQIITDKQIQSSSHLNEEHKASMGRLTQDYSSGAPSWIPAVTDRHPWIQVNFLELKQVSGVLVQGRPTGQFHVQHSIDGVTFTDYTDSPSTPPYIFRATDYGNQPSAQLFNRNIVAQYIRIVPVDATENLNLRYPSGDTDVGLVCLVPMGLESTYIVTPGQLTSSSYLDTMHGPDNGRLYNTVSSETGGSWIPKVENTPWIQVDLRSLKLISGVVTRQPDTDRWTTSYTSRHRRQHSRSTRPSWATHRTSSQATLIVTPGTQLFNRDVPLCASVTISSSPLGYGLRFDLLGCRPDIPVPTTFGPTATGPTATPSASAWRINTCSLQVCDVPMGLSNPLVISNSQLRSSSYLDMFHMPDRARIFTQKDGPYASGWRPSVSNDKQWIEVDFLTSYAIGGIATQGSADSPYWVTRYELYYSNDGYTGDTNTSVSRVIQNPPTPATRLDGSHASRKYTGALLLSNAGNYPQRTSKSISRHGTLSNPSPLISW</sequence>
<feature type="domain" description="F5/8 type C" evidence="2">
    <location>
        <begin position="278"/>
        <end position="377"/>
    </location>
</feature>
<organism evidence="3 4">
    <name type="scientific">Pomacea canaliculata</name>
    <name type="common">Golden apple snail</name>
    <dbReference type="NCBI Taxonomy" id="400727"/>
    <lineage>
        <taxon>Eukaryota</taxon>
        <taxon>Metazoa</taxon>
        <taxon>Spiralia</taxon>
        <taxon>Lophotrochozoa</taxon>
        <taxon>Mollusca</taxon>
        <taxon>Gastropoda</taxon>
        <taxon>Caenogastropoda</taxon>
        <taxon>Architaenioglossa</taxon>
        <taxon>Ampullarioidea</taxon>
        <taxon>Ampullariidae</taxon>
        <taxon>Pomacea</taxon>
    </lineage>
</organism>
<dbReference type="Proteomes" id="UP000245119">
    <property type="component" value="Linkage Group LG5"/>
</dbReference>
<evidence type="ECO:0000259" key="2">
    <source>
        <dbReference type="PROSITE" id="PS50022"/>
    </source>
</evidence>
<dbReference type="OrthoDB" id="6158129at2759"/>
<feature type="compositionally biased region" description="Basic residues" evidence="1">
    <location>
        <begin position="363"/>
        <end position="372"/>
    </location>
</feature>
<dbReference type="PROSITE" id="PS01285">
    <property type="entry name" value="FA58C_1"/>
    <property type="match status" value="2"/>
</dbReference>
<evidence type="ECO:0000313" key="4">
    <source>
        <dbReference type="Proteomes" id="UP000245119"/>
    </source>
</evidence>
<keyword evidence="4" id="KW-1185">Reference proteome</keyword>
<dbReference type="PROSITE" id="PS50022">
    <property type="entry name" value="FA58C_3"/>
    <property type="match status" value="3"/>
</dbReference>
<dbReference type="STRING" id="400727.A0A2T7PBR3"/>
<dbReference type="SUPFAM" id="SSF49785">
    <property type="entry name" value="Galactose-binding domain-like"/>
    <property type="match status" value="3"/>
</dbReference>
<feature type="domain" description="F5/8 type C" evidence="2">
    <location>
        <begin position="461"/>
        <end position="554"/>
    </location>
</feature>
<accession>A0A2T7PBR3</accession>
<dbReference type="PANTHER" id="PTHR24543">
    <property type="entry name" value="MULTICOPPER OXIDASE-RELATED"/>
    <property type="match status" value="1"/>
</dbReference>
<feature type="region of interest" description="Disordered" evidence="1">
    <location>
        <begin position="354"/>
        <end position="384"/>
    </location>
</feature>